<accession>A0A1L9SZK6</accession>
<organism evidence="1 2">
    <name type="scientific">Aspergillus sydowii CBS 593.65</name>
    <dbReference type="NCBI Taxonomy" id="1036612"/>
    <lineage>
        <taxon>Eukaryota</taxon>
        <taxon>Fungi</taxon>
        <taxon>Dikarya</taxon>
        <taxon>Ascomycota</taxon>
        <taxon>Pezizomycotina</taxon>
        <taxon>Eurotiomycetes</taxon>
        <taxon>Eurotiomycetidae</taxon>
        <taxon>Eurotiales</taxon>
        <taxon>Aspergillaceae</taxon>
        <taxon>Aspergillus</taxon>
        <taxon>Aspergillus subgen. Nidulantes</taxon>
    </lineage>
</organism>
<gene>
    <name evidence="1" type="ORF">ASPSYDRAFT_573229</name>
</gene>
<dbReference type="GeneID" id="63765423"/>
<name>A0A1L9SZK6_9EURO</name>
<dbReference type="RefSeq" id="XP_040696393.1">
    <property type="nucleotide sequence ID" value="XM_040849350.1"/>
</dbReference>
<dbReference type="AlphaFoldDB" id="A0A1L9SZK6"/>
<dbReference type="Proteomes" id="UP000184356">
    <property type="component" value="Unassembled WGS sequence"/>
</dbReference>
<proteinExistence type="predicted"/>
<sequence length="280" mass="31279">MTEGIPRGSFIINRRERRCQLCGLERLIAKSEGSAQLTIASRTISRGPNHRVEVVKPQDLLPIGALRFYFAVEQHLPFSRISTLQLAWIWNTAMHSSGALDCRKLLRNLKPLLNCIARGILFVERNCCTLAYTPVLRSCFLSAETAISASQFPTSTRLAGNGERCSFYLNTSIPYQRLMSSLPLMAFCSDSCPCPMAKSVDTRIGLLMTIGSGMNCWRPKYSSPLPRCYGFYKTVGLLAFRPPLILFDFSLGRSATCAVRIPLHTRITVTESCTEHTRSN</sequence>
<evidence type="ECO:0000313" key="2">
    <source>
        <dbReference type="Proteomes" id="UP000184356"/>
    </source>
</evidence>
<reference evidence="2" key="1">
    <citation type="journal article" date="2017" name="Genome Biol.">
        <title>Comparative genomics reveals high biological diversity and specific adaptations in the industrially and medically important fungal genus Aspergillus.</title>
        <authorList>
            <person name="de Vries R.P."/>
            <person name="Riley R."/>
            <person name="Wiebenga A."/>
            <person name="Aguilar-Osorio G."/>
            <person name="Amillis S."/>
            <person name="Uchima C.A."/>
            <person name="Anderluh G."/>
            <person name="Asadollahi M."/>
            <person name="Askin M."/>
            <person name="Barry K."/>
            <person name="Battaglia E."/>
            <person name="Bayram O."/>
            <person name="Benocci T."/>
            <person name="Braus-Stromeyer S.A."/>
            <person name="Caldana C."/>
            <person name="Canovas D."/>
            <person name="Cerqueira G.C."/>
            <person name="Chen F."/>
            <person name="Chen W."/>
            <person name="Choi C."/>
            <person name="Clum A."/>
            <person name="Dos Santos R.A."/>
            <person name="Damasio A.R."/>
            <person name="Diallinas G."/>
            <person name="Emri T."/>
            <person name="Fekete E."/>
            <person name="Flipphi M."/>
            <person name="Freyberg S."/>
            <person name="Gallo A."/>
            <person name="Gournas C."/>
            <person name="Habgood R."/>
            <person name="Hainaut M."/>
            <person name="Harispe M.L."/>
            <person name="Henrissat B."/>
            <person name="Hilden K.S."/>
            <person name="Hope R."/>
            <person name="Hossain A."/>
            <person name="Karabika E."/>
            <person name="Karaffa L."/>
            <person name="Karanyi Z."/>
            <person name="Krasevec N."/>
            <person name="Kuo A."/>
            <person name="Kusch H."/>
            <person name="LaButti K."/>
            <person name="Lagendijk E.L."/>
            <person name="Lapidus A."/>
            <person name="Levasseur A."/>
            <person name="Lindquist E."/>
            <person name="Lipzen A."/>
            <person name="Logrieco A.F."/>
            <person name="MacCabe A."/>
            <person name="Maekelae M.R."/>
            <person name="Malavazi I."/>
            <person name="Melin P."/>
            <person name="Meyer V."/>
            <person name="Mielnichuk N."/>
            <person name="Miskei M."/>
            <person name="Molnar A.P."/>
            <person name="Mule G."/>
            <person name="Ngan C.Y."/>
            <person name="Orejas M."/>
            <person name="Orosz E."/>
            <person name="Ouedraogo J.P."/>
            <person name="Overkamp K.M."/>
            <person name="Park H.-S."/>
            <person name="Perrone G."/>
            <person name="Piumi F."/>
            <person name="Punt P.J."/>
            <person name="Ram A.F."/>
            <person name="Ramon A."/>
            <person name="Rauscher S."/>
            <person name="Record E."/>
            <person name="Riano-Pachon D.M."/>
            <person name="Robert V."/>
            <person name="Roehrig J."/>
            <person name="Ruller R."/>
            <person name="Salamov A."/>
            <person name="Salih N.S."/>
            <person name="Samson R.A."/>
            <person name="Sandor E."/>
            <person name="Sanguinetti M."/>
            <person name="Schuetze T."/>
            <person name="Sepcic K."/>
            <person name="Shelest E."/>
            <person name="Sherlock G."/>
            <person name="Sophianopoulou V."/>
            <person name="Squina F.M."/>
            <person name="Sun H."/>
            <person name="Susca A."/>
            <person name="Todd R.B."/>
            <person name="Tsang A."/>
            <person name="Unkles S.E."/>
            <person name="van de Wiele N."/>
            <person name="van Rossen-Uffink D."/>
            <person name="Oliveira J.V."/>
            <person name="Vesth T.C."/>
            <person name="Visser J."/>
            <person name="Yu J.-H."/>
            <person name="Zhou M."/>
            <person name="Andersen M.R."/>
            <person name="Archer D.B."/>
            <person name="Baker S.E."/>
            <person name="Benoit I."/>
            <person name="Brakhage A.A."/>
            <person name="Braus G.H."/>
            <person name="Fischer R."/>
            <person name="Frisvad J.C."/>
            <person name="Goldman G.H."/>
            <person name="Houbraken J."/>
            <person name="Oakley B."/>
            <person name="Pocsi I."/>
            <person name="Scazzocchio C."/>
            <person name="Seiboth B."/>
            <person name="vanKuyk P.A."/>
            <person name="Wortman J."/>
            <person name="Dyer P.S."/>
            <person name="Grigoriev I.V."/>
        </authorList>
    </citation>
    <scope>NUCLEOTIDE SEQUENCE [LARGE SCALE GENOMIC DNA]</scope>
    <source>
        <strain evidence="2">CBS 593.65</strain>
    </source>
</reference>
<protein>
    <submittedName>
        <fullName evidence="1">Uncharacterized protein</fullName>
    </submittedName>
</protein>
<keyword evidence="2" id="KW-1185">Reference proteome</keyword>
<dbReference type="EMBL" id="KV878600">
    <property type="protein sequence ID" value="OJJ52587.1"/>
    <property type="molecule type" value="Genomic_DNA"/>
</dbReference>
<evidence type="ECO:0000313" key="1">
    <source>
        <dbReference type="EMBL" id="OJJ52587.1"/>
    </source>
</evidence>
<dbReference type="VEuPathDB" id="FungiDB:ASPSYDRAFT_573229"/>